<evidence type="ECO:0000313" key="1">
    <source>
        <dbReference type="EMBL" id="AKM09012.1"/>
    </source>
</evidence>
<dbReference type="PATRIC" id="fig|1348774.3.peg.412"/>
<dbReference type="InterPro" id="IPR029063">
    <property type="entry name" value="SAM-dependent_MTases_sf"/>
</dbReference>
<dbReference type="SUPFAM" id="SSF53335">
    <property type="entry name" value="S-adenosyl-L-methionine-dependent methyltransferases"/>
    <property type="match status" value="1"/>
</dbReference>
<dbReference type="Gene3D" id="3.40.50.150">
    <property type="entry name" value="Vaccinia Virus protein VP39"/>
    <property type="match status" value="1"/>
</dbReference>
<keyword evidence="1" id="KW-0489">Methyltransferase</keyword>
<dbReference type="AlphaFoldDB" id="A0A0G3XCV2"/>
<dbReference type="Proteomes" id="UP000035287">
    <property type="component" value="Chromosome"/>
</dbReference>
<dbReference type="GO" id="GO:0032259">
    <property type="term" value="P:methylation"/>
    <property type="evidence" value="ECO:0007669"/>
    <property type="project" value="UniProtKB-KW"/>
</dbReference>
<sequence length="232" mass="25118">MTGTELAQDSVSRKAKRGLQRMLGHKRLGPWGVFFKGFVQHPVMVGSIIPSSRFTIDKMLGPVDWNRCKLFVEYGPGVGTFCQPVLDKLPRDGALIVIDTNPLYIDYLKKTITDGRFSAVLGSAADVEAIIAAHGHDGADYVLSGLPFSTLPEGVGPAIVDATHKVLRPGGAFLVYQFSAKARDFMARRFARISSGFEALNVLPCKLFWGWKDEAPVAAEAVPAKALETAAV</sequence>
<gene>
    <name evidence="1" type="ORF">AB433_01945</name>
</gene>
<organism evidence="1 2">
    <name type="scientific">Croceicoccus naphthovorans</name>
    <dbReference type="NCBI Taxonomy" id="1348774"/>
    <lineage>
        <taxon>Bacteria</taxon>
        <taxon>Pseudomonadati</taxon>
        <taxon>Pseudomonadota</taxon>
        <taxon>Alphaproteobacteria</taxon>
        <taxon>Sphingomonadales</taxon>
        <taxon>Erythrobacteraceae</taxon>
        <taxon>Croceicoccus</taxon>
    </lineage>
</organism>
<evidence type="ECO:0000313" key="2">
    <source>
        <dbReference type="Proteomes" id="UP000035287"/>
    </source>
</evidence>
<dbReference type="GO" id="GO:0008168">
    <property type="term" value="F:methyltransferase activity"/>
    <property type="evidence" value="ECO:0007669"/>
    <property type="project" value="UniProtKB-KW"/>
</dbReference>
<proteinExistence type="predicted"/>
<protein>
    <submittedName>
        <fullName evidence="1">Methyltransferase</fullName>
    </submittedName>
</protein>
<dbReference type="STRING" id="1348774.AB433_01945"/>
<name>A0A0G3XCV2_9SPHN</name>
<reference evidence="1 2" key="1">
    <citation type="submission" date="2015-06" db="EMBL/GenBank/DDBJ databases">
        <authorList>
            <person name="Zeng Y."/>
            <person name="Huang Y."/>
        </authorList>
    </citation>
    <scope>NUCLEOTIDE SEQUENCE [LARGE SCALE GENOMIC DNA]</scope>
    <source>
        <strain evidence="1 2">PQ-2</strain>
    </source>
</reference>
<dbReference type="RefSeq" id="WP_047819708.1">
    <property type="nucleotide sequence ID" value="NZ_CP011770.1"/>
</dbReference>
<keyword evidence="1" id="KW-0808">Transferase</keyword>
<dbReference type="KEGG" id="cna:AB433_01945"/>
<dbReference type="OrthoDB" id="9805585at2"/>
<dbReference type="EMBL" id="CP011770">
    <property type="protein sequence ID" value="AKM09012.1"/>
    <property type="molecule type" value="Genomic_DNA"/>
</dbReference>
<keyword evidence="2" id="KW-1185">Reference proteome</keyword>
<accession>A0A0G3XCV2</accession>